<gene>
    <name evidence="3 4" type="primary">C3H3orf52</name>
</gene>
<dbReference type="RefSeq" id="XP_020665734.2">
    <property type="nucleotide sequence ID" value="XM_020810075.2"/>
</dbReference>
<dbReference type="PANTHER" id="PTHR14636">
    <property type="entry name" value="TPA-INDUCED TRANSMEMBRANE PROTEIN"/>
    <property type="match status" value="1"/>
</dbReference>
<evidence type="ECO:0000313" key="3">
    <source>
        <dbReference type="RefSeq" id="XP_020665734.2"/>
    </source>
</evidence>
<dbReference type="GeneID" id="110088032"/>
<dbReference type="KEGG" id="pvt:110088032"/>
<name>A0A6J0V592_9SAUR</name>
<dbReference type="OrthoDB" id="8879801at2759"/>
<dbReference type="PANTHER" id="PTHR14636:SF1">
    <property type="entry name" value="TPA-INDUCED TRANSMEMBRANE PROTEIN"/>
    <property type="match status" value="1"/>
</dbReference>
<dbReference type="Gene3D" id="3.30.70.960">
    <property type="entry name" value="SEA domain"/>
    <property type="match status" value="1"/>
</dbReference>
<keyword evidence="1" id="KW-1133">Transmembrane helix</keyword>
<accession>A0A6J0V592</accession>
<organism evidence="2 3">
    <name type="scientific">Pogona vitticeps</name>
    <name type="common">central bearded dragon</name>
    <dbReference type="NCBI Taxonomy" id="103695"/>
    <lineage>
        <taxon>Eukaryota</taxon>
        <taxon>Metazoa</taxon>
        <taxon>Chordata</taxon>
        <taxon>Craniata</taxon>
        <taxon>Vertebrata</taxon>
        <taxon>Euteleostomi</taxon>
        <taxon>Lepidosauria</taxon>
        <taxon>Squamata</taxon>
        <taxon>Bifurcata</taxon>
        <taxon>Unidentata</taxon>
        <taxon>Episquamata</taxon>
        <taxon>Toxicofera</taxon>
        <taxon>Iguania</taxon>
        <taxon>Acrodonta</taxon>
        <taxon>Agamidae</taxon>
        <taxon>Amphibolurinae</taxon>
        <taxon>Pogona</taxon>
    </lineage>
</organism>
<keyword evidence="1" id="KW-0472">Membrane</keyword>
<reference evidence="3 4" key="1">
    <citation type="submission" date="2025-05" db="UniProtKB">
        <authorList>
            <consortium name="RefSeq"/>
        </authorList>
    </citation>
    <scope>IDENTIFICATION</scope>
</reference>
<dbReference type="Proteomes" id="UP001652642">
    <property type="component" value="Chromosome 3"/>
</dbReference>
<evidence type="ECO:0000313" key="2">
    <source>
        <dbReference type="Proteomes" id="UP001652642"/>
    </source>
</evidence>
<dbReference type="AlphaFoldDB" id="A0A6J0V592"/>
<sequence length="236" mass="26730">MNGHVPLQDAEHIELQIGREDGEDTVTTSDEPLQPQVPSSVQEKGRLKSCSTIVCWKCKLWMVAVSIFFLIIFVIILILIFYPVVYIDEDEYWDPESIANGNRHNFSGMLKIHCAAPQLLLSDLKYDLLSEYLHKRLTDVYSNSPALGRYFISAEVNSISEENGTVSYHLSFSVPSDETEEFMKYRMSKNFLMNVLRQDIYDKEELDGVDISGCTNMTLDPTSISLKQLQADTAGG</sequence>
<evidence type="ECO:0000256" key="1">
    <source>
        <dbReference type="SAM" id="Phobius"/>
    </source>
</evidence>
<dbReference type="InterPro" id="IPR036364">
    <property type="entry name" value="SEA_dom_sf"/>
</dbReference>
<dbReference type="RefSeq" id="XP_072850058.1">
    <property type="nucleotide sequence ID" value="XM_072993957.1"/>
</dbReference>
<evidence type="ECO:0000313" key="4">
    <source>
        <dbReference type="RefSeq" id="XP_072850058.1"/>
    </source>
</evidence>
<protein>
    <submittedName>
        <fullName evidence="3 4">TPA-induced transmembrane protein</fullName>
    </submittedName>
</protein>
<proteinExistence type="predicted"/>
<dbReference type="CTD" id="128653524"/>
<dbReference type="InParanoid" id="A0A6J0V592"/>
<feature type="transmembrane region" description="Helical" evidence="1">
    <location>
        <begin position="60"/>
        <end position="82"/>
    </location>
</feature>
<dbReference type="InterPro" id="IPR033223">
    <property type="entry name" value="TTMP"/>
</dbReference>
<keyword evidence="2" id="KW-1185">Reference proteome</keyword>
<keyword evidence="1 3" id="KW-0812">Transmembrane</keyword>